<keyword evidence="2" id="KW-1185">Reference proteome</keyword>
<dbReference type="VEuPathDB" id="FungiDB:GMDG_09000"/>
<dbReference type="Gene3D" id="1.10.10.10">
    <property type="entry name" value="Winged helix-like DNA-binding domain superfamily/Winged helix DNA-binding domain"/>
    <property type="match status" value="1"/>
</dbReference>
<dbReference type="InterPro" id="IPR036388">
    <property type="entry name" value="WH-like_DNA-bd_sf"/>
</dbReference>
<accession>L8FUQ6</accession>
<dbReference type="AlphaFoldDB" id="L8FUQ6"/>
<evidence type="ECO:0000313" key="1">
    <source>
        <dbReference type="EMBL" id="ELR04223.1"/>
    </source>
</evidence>
<sequence length="150" mass="16530">SIRHLSEQGAYAPGTPIVIIEEARRLRLSTTPVREALAWLCGEGLVERAPFGGYLASRIDAALVRDRFAFRLHCLTTSLNLAEAVQDRDEPVPSSAAPEKRLAERLGRIVRGAGNQVLAEAFERVGRQLLPLAQAERRILHDREAEAVSI</sequence>
<feature type="non-terminal residue" evidence="1">
    <location>
        <position position="1"/>
    </location>
</feature>
<name>L8FUQ6_PSED2</name>
<gene>
    <name evidence="1" type="ORF">GMDG_09000</name>
</gene>
<organism evidence="1 2">
    <name type="scientific">Pseudogymnoascus destructans (strain ATCC MYA-4855 / 20631-21)</name>
    <name type="common">Bat white-nose syndrome fungus</name>
    <name type="synonym">Geomyces destructans</name>
    <dbReference type="NCBI Taxonomy" id="658429"/>
    <lineage>
        <taxon>Eukaryota</taxon>
        <taxon>Fungi</taxon>
        <taxon>Dikarya</taxon>
        <taxon>Ascomycota</taxon>
        <taxon>Pezizomycotina</taxon>
        <taxon>Leotiomycetes</taxon>
        <taxon>Thelebolales</taxon>
        <taxon>Thelebolaceae</taxon>
        <taxon>Pseudogymnoascus</taxon>
    </lineage>
</organism>
<feature type="non-terminal residue" evidence="1">
    <location>
        <position position="150"/>
    </location>
</feature>
<dbReference type="Proteomes" id="UP000011064">
    <property type="component" value="Unassembled WGS sequence"/>
</dbReference>
<dbReference type="InParanoid" id="L8FUQ6"/>
<dbReference type="SUPFAM" id="SSF46785">
    <property type="entry name" value="Winged helix' DNA-binding domain"/>
    <property type="match status" value="1"/>
</dbReference>
<dbReference type="InterPro" id="IPR036390">
    <property type="entry name" value="WH_DNA-bd_sf"/>
</dbReference>
<evidence type="ECO:0000313" key="2">
    <source>
        <dbReference type="Proteomes" id="UP000011064"/>
    </source>
</evidence>
<dbReference type="HOGENOM" id="CLU_124844_0_0_1"/>
<protein>
    <submittedName>
        <fullName evidence="1">Uncharacterized protein</fullName>
    </submittedName>
</protein>
<proteinExistence type="predicted"/>
<reference evidence="2" key="1">
    <citation type="submission" date="2010-09" db="EMBL/GenBank/DDBJ databases">
        <title>The genome sequence of Geomyces destructans 20631-21.</title>
        <authorList>
            <consortium name="The Broad Institute Genome Sequencing Platform"/>
            <person name="Cuomo C.A."/>
            <person name="Blehert D.S."/>
            <person name="Lorch J.M."/>
            <person name="Young S.K."/>
            <person name="Zeng Q."/>
            <person name="Gargeya S."/>
            <person name="Fitzgerald M."/>
            <person name="Haas B."/>
            <person name="Abouelleil A."/>
            <person name="Alvarado L."/>
            <person name="Arachchi H.M."/>
            <person name="Berlin A."/>
            <person name="Brown A."/>
            <person name="Chapman S.B."/>
            <person name="Chen Z."/>
            <person name="Dunbar C."/>
            <person name="Freedman E."/>
            <person name="Gearin G."/>
            <person name="Gellesch M."/>
            <person name="Goldberg J."/>
            <person name="Griggs A."/>
            <person name="Gujja S."/>
            <person name="Heiman D."/>
            <person name="Howarth C."/>
            <person name="Larson L."/>
            <person name="Lui A."/>
            <person name="MacDonald P.J.P."/>
            <person name="Montmayeur A."/>
            <person name="Murphy C."/>
            <person name="Neiman D."/>
            <person name="Pearson M."/>
            <person name="Priest M."/>
            <person name="Roberts A."/>
            <person name="Saif S."/>
            <person name="Shea T."/>
            <person name="Shenoy N."/>
            <person name="Sisk P."/>
            <person name="Stolte C."/>
            <person name="Sykes S."/>
            <person name="Wortman J."/>
            <person name="Nusbaum C."/>
            <person name="Birren B."/>
        </authorList>
    </citation>
    <scope>NUCLEOTIDE SEQUENCE [LARGE SCALE GENOMIC DNA]</scope>
    <source>
        <strain evidence="2">ATCC MYA-4855 / 20631-21</strain>
    </source>
</reference>
<dbReference type="EMBL" id="GL574888">
    <property type="protein sequence ID" value="ELR04223.1"/>
    <property type="molecule type" value="Genomic_DNA"/>
</dbReference>